<dbReference type="Proteomes" id="UP001221413">
    <property type="component" value="Unassembled WGS sequence"/>
</dbReference>
<reference evidence="2" key="1">
    <citation type="submission" date="2023-01" db="EMBL/GenBank/DDBJ databases">
        <title>The chitinases involved in constricting ring structure development in the nematode-trapping fungus Drechslerella dactyloides.</title>
        <authorList>
            <person name="Wang R."/>
            <person name="Zhang L."/>
            <person name="Tang P."/>
            <person name="Li S."/>
            <person name="Liang L."/>
        </authorList>
    </citation>
    <scope>NUCLEOTIDE SEQUENCE</scope>
    <source>
        <strain evidence="2">YMF1.00031</strain>
    </source>
</reference>
<keyword evidence="3" id="KW-1185">Reference proteome</keyword>
<name>A0AAD6J307_DREDA</name>
<dbReference type="AlphaFoldDB" id="A0AAD6J307"/>
<evidence type="ECO:0000313" key="2">
    <source>
        <dbReference type="EMBL" id="KAJ6262862.1"/>
    </source>
</evidence>
<sequence length="124" mass="13882">MPCAAPYIPGHTYHTSEPDTPTDVKTLMRHGFPAEMAHRIVDSRGMDNWEVLQTDCTALFWKKHWDRMDYRIAYDKWQRETGENDRPRPSEACAKEVITAGSAGEGSAGENGAVPERGCKCVIA</sequence>
<gene>
    <name evidence="2" type="ORF">Dda_1419</name>
</gene>
<proteinExistence type="predicted"/>
<evidence type="ECO:0000313" key="3">
    <source>
        <dbReference type="Proteomes" id="UP001221413"/>
    </source>
</evidence>
<evidence type="ECO:0000256" key="1">
    <source>
        <dbReference type="SAM" id="MobiDB-lite"/>
    </source>
</evidence>
<feature type="compositionally biased region" description="Basic and acidic residues" evidence="1">
    <location>
        <begin position="80"/>
        <end position="89"/>
    </location>
</feature>
<dbReference type="EMBL" id="JAQGDS010000002">
    <property type="protein sequence ID" value="KAJ6262862.1"/>
    <property type="molecule type" value="Genomic_DNA"/>
</dbReference>
<accession>A0AAD6J307</accession>
<comment type="caution">
    <text evidence="2">The sequence shown here is derived from an EMBL/GenBank/DDBJ whole genome shotgun (WGS) entry which is preliminary data.</text>
</comment>
<feature type="region of interest" description="Disordered" evidence="1">
    <location>
        <begin position="80"/>
        <end position="112"/>
    </location>
</feature>
<organism evidence="2 3">
    <name type="scientific">Drechslerella dactyloides</name>
    <name type="common">Nematode-trapping fungus</name>
    <name type="synonym">Arthrobotrys dactyloides</name>
    <dbReference type="NCBI Taxonomy" id="74499"/>
    <lineage>
        <taxon>Eukaryota</taxon>
        <taxon>Fungi</taxon>
        <taxon>Dikarya</taxon>
        <taxon>Ascomycota</taxon>
        <taxon>Pezizomycotina</taxon>
        <taxon>Orbiliomycetes</taxon>
        <taxon>Orbiliales</taxon>
        <taxon>Orbiliaceae</taxon>
        <taxon>Drechslerella</taxon>
    </lineage>
</organism>
<protein>
    <submittedName>
        <fullName evidence="2">Uncharacterized protein</fullName>
    </submittedName>
</protein>